<feature type="compositionally biased region" description="Low complexity" evidence="1">
    <location>
        <begin position="94"/>
        <end position="107"/>
    </location>
</feature>
<dbReference type="PANTHER" id="PTHR45920:SF3">
    <property type="entry name" value="FH1_FH2 DOMAIN-CONTAINING PROTEIN 3"/>
    <property type="match status" value="1"/>
</dbReference>
<proteinExistence type="predicted"/>
<feature type="region of interest" description="Disordered" evidence="1">
    <location>
        <begin position="132"/>
        <end position="192"/>
    </location>
</feature>
<feature type="compositionally biased region" description="Polar residues" evidence="1">
    <location>
        <begin position="164"/>
        <end position="175"/>
    </location>
</feature>
<comment type="caution">
    <text evidence="2">The sequence shown here is derived from an EMBL/GenBank/DDBJ whole genome shotgun (WGS) entry which is preliminary data.</text>
</comment>
<feature type="compositionally biased region" description="Acidic residues" evidence="1">
    <location>
        <begin position="134"/>
        <end position="161"/>
    </location>
</feature>
<reference evidence="2 3" key="1">
    <citation type="submission" date="2023-09" db="EMBL/GenBank/DDBJ databases">
        <authorList>
            <person name="Wang M."/>
        </authorList>
    </citation>
    <scope>NUCLEOTIDE SEQUENCE [LARGE SCALE GENOMIC DNA]</scope>
    <source>
        <strain evidence="2">GT-2023</strain>
        <tissue evidence="2">Liver</tissue>
    </source>
</reference>
<dbReference type="EMBL" id="JAYMGO010000219">
    <property type="protein sequence ID" value="KAL1246610.1"/>
    <property type="molecule type" value="Genomic_DNA"/>
</dbReference>
<feature type="region of interest" description="Disordered" evidence="1">
    <location>
        <begin position="54"/>
        <end position="115"/>
    </location>
</feature>
<accession>A0ABR3L2H9</accession>
<feature type="compositionally biased region" description="Basic residues" evidence="1">
    <location>
        <begin position="83"/>
        <end position="93"/>
    </location>
</feature>
<feature type="non-terminal residue" evidence="2">
    <location>
        <position position="1"/>
    </location>
</feature>
<dbReference type="Proteomes" id="UP001558613">
    <property type="component" value="Unassembled WGS sequence"/>
</dbReference>
<evidence type="ECO:0000313" key="2">
    <source>
        <dbReference type="EMBL" id="KAL1246610.1"/>
    </source>
</evidence>
<keyword evidence="3" id="KW-1185">Reference proteome</keyword>
<evidence type="ECO:0000256" key="1">
    <source>
        <dbReference type="SAM" id="MobiDB-lite"/>
    </source>
</evidence>
<sequence length="192" mass="21821">TLAALPDQDSFYDMVDVLEEQGMESVSQRYLGRKGTDLDLLEQLNIYEATLRHEDGDEDALPPSSGRRDRRRSSVGGAERRGLERRRSRRHSLGRSGPASPLSPASPHRTNFQPFNGQELNERARLMHECLPVIDEDEEETPVTDSASDDDDDDDDDDDEREISPSNLSIVSTPEHSSKHTPEQEYLPYYFF</sequence>
<dbReference type="PANTHER" id="PTHR45920">
    <property type="entry name" value="FORMIN HOMOLOGY 2 DOMAIN CONTAINING, ISOFORM I"/>
    <property type="match status" value="1"/>
</dbReference>
<evidence type="ECO:0000313" key="3">
    <source>
        <dbReference type="Proteomes" id="UP001558613"/>
    </source>
</evidence>
<gene>
    <name evidence="2" type="ORF">QQF64_034525</name>
</gene>
<protein>
    <submittedName>
        <fullName evidence="2">Uncharacterized protein</fullName>
    </submittedName>
</protein>
<name>A0ABR3L2H9_9TELE</name>
<dbReference type="Gene3D" id="1.25.10.10">
    <property type="entry name" value="Leucine-rich Repeat Variant"/>
    <property type="match status" value="1"/>
</dbReference>
<organism evidence="2 3">
    <name type="scientific">Cirrhinus molitorella</name>
    <name type="common">mud carp</name>
    <dbReference type="NCBI Taxonomy" id="172907"/>
    <lineage>
        <taxon>Eukaryota</taxon>
        <taxon>Metazoa</taxon>
        <taxon>Chordata</taxon>
        <taxon>Craniata</taxon>
        <taxon>Vertebrata</taxon>
        <taxon>Euteleostomi</taxon>
        <taxon>Actinopterygii</taxon>
        <taxon>Neopterygii</taxon>
        <taxon>Teleostei</taxon>
        <taxon>Ostariophysi</taxon>
        <taxon>Cypriniformes</taxon>
        <taxon>Cyprinidae</taxon>
        <taxon>Labeoninae</taxon>
        <taxon>Labeonini</taxon>
        <taxon>Cirrhinus</taxon>
    </lineage>
</organism>
<dbReference type="InterPro" id="IPR011989">
    <property type="entry name" value="ARM-like"/>
</dbReference>